<dbReference type="PATRIC" id="fig|1423786.4.peg.2326"/>
<dbReference type="Proteomes" id="UP000051010">
    <property type="component" value="Unassembled WGS sequence"/>
</dbReference>
<name>A0A0R1YH20_9LACO</name>
<protein>
    <submittedName>
        <fullName evidence="1">Uncharacterized protein</fullName>
    </submittedName>
</protein>
<proteinExistence type="predicted"/>
<evidence type="ECO:0000313" key="1">
    <source>
        <dbReference type="EMBL" id="KRM41816.1"/>
    </source>
</evidence>
<accession>A0A0R1YH20</accession>
<evidence type="ECO:0000313" key="2">
    <source>
        <dbReference type="Proteomes" id="UP000051010"/>
    </source>
</evidence>
<dbReference type="EMBL" id="AZFZ01000051">
    <property type="protein sequence ID" value="KRM41816.1"/>
    <property type="molecule type" value="Genomic_DNA"/>
</dbReference>
<sequence>MEKISDDIILINGGQLVFQTTMAELRGLGEQNYELMTDDNSRALKVLLNEGFKASLQGEWLRVDNSEDQLTAFVETLLANHFKLLDITHQGMDLETATLHYIHDAKGVGRHD</sequence>
<reference evidence="1 2" key="1">
    <citation type="journal article" date="2015" name="Genome Announc.">
        <title>Expanding the biotechnology potential of lactobacilli through comparative genomics of 213 strains and associated genera.</title>
        <authorList>
            <person name="Sun Z."/>
            <person name="Harris H.M."/>
            <person name="McCann A."/>
            <person name="Guo C."/>
            <person name="Argimon S."/>
            <person name="Zhang W."/>
            <person name="Yang X."/>
            <person name="Jeffery I.B."/>
            <person name="Cooney J.C."/>
            <person name="Kagawa T.F."/>
            <person name="Liu W."/>
            <person name="Song Y."/>
            <person name="Salvetti E."/>
            <person name="Wrobel A."/>
            <person name="Rasinkangas P."/>
            <person name="Parkhill J."/>
            <person name="Rea M.C."/>
            <person name="O'Sullivan O."/>
            <person name="Ritari J."/>
            <person name="Douillard F.P."/>
            <person name="Paul Ross R."/>
            <person name="Yang R."/>
            <person name="Briner A.E."/>
            <person name="Felis G.E."/>
            <person name="de Vos W.M."/>
            <person name="Barrangou R."/>
            <person name="Klaenhammer T.R."/>
            <person name="Caufield P.W."/>
            <person name="Cui Y."/>
            <person name="Zhang H."/>
            <person name="O'Toole P.W."/>
        </authorList>
    </citation>
    <scope>NUCLEOTIDE SEQUENCE [LARGE SCALE GENOMIC DNA]</scope>
    <source>
        <strain evidence="1 2">DSM 18390</strain>
    </source>
</reference>
<comment type="caution">
    <text evidence="1">The sequence shown here is derived from an EMBL/GenBank/DDBJ whole genome shotgun (WGS) entry which is preliminary data.</text>
</comment>
<dbReference type="AlphaFoldDB" id="A0A0R1YH20"/>
<gene>
    <name evidence="1" type="ORF">FD47_GL002213</name>
</gene>
<organism evidence="1 2">
    <name type="scientific">Lentilactobacillus parafarraginis DSM 18390 = JCM 14109</name>
    <dbReference type="NCBI Taxonomy" id="1423786"/>
    <lineage>
        <taxon>Bacteria</taxon>
        <taxon>Bacillati</taxon>
        <taxon>Bacillota</taxon>
        <taxon>Bacilli</taxon>
        <taxon>Lactobacillales</taxon>
        <taxon>Lactobacillaceae</taxon>
        <taxon>Lentilactobacillus</taxon>
    </lineage>
</organism>